<gene>
    <name evidence="1" type="ORF">COV54_03745</name>
</gene>
<accession>A0A2H0ND11</accession>
<evidence type="ECO:0000313" key="1">
    <source>
        <dbReference type="EMBL" id="PIR05966.1"/>
    </source>
</evidence>
<reference evidence="1 2" key="1">
    <citation type="submission" date="2017-09" db="EMBL/GenBank/DDBJ databases">
        <title>Depth-based differentiation of microbial function through sediment-hosted aquifers and enrichment of novel symbionts in the deep terrestrial subsurface.</title>
        <authorList>
            <person name="Probst A.J."/>
            <person name="Ladd B."/>
            <person name="Jarett J.K."/>
            <person name="Geller-Mcgrath D.E."/>
            <person name="Sieber C.M."/>
            <person name="Emerson J.B."/>
            <person name="Anantharaman K."/>
            <person name="Thomas B.C."/>
            <person name="Malmstrom R."/>
            <person name="Stieglmeier M."/>
            <person name="Klingl A."/>
            <person name="Woyke T."/>
            <person name="Ryan C.M."/>
            <person name="Banfield J.F."/>
        </authorList>
    </citation>
    <scope>NUCLEOTIDE SEQUENCE [LARGE SCALE GENOMIC DNA]</scope>
    <source>
        <strain evidence="1">CG11_big_fil_rev_8_21_14_0_20_38_23</strain>
    </source>
</reference>
<evidence type="ECO:0000313" key="2">
    <source>
        <dbReference type="Proteomes" id="UP000228867"/>
    </source>
</evidence>
<comment type="caution">
    <text evidence="1">The sequence shown here is derived from an EMBL/GenBank/DDBJ whole genome shotgun (WGS) entry which is preliminary data.</text>
</comment>
<organism evidence="1 2">
    <name type="scientific">Candidatus Jorgensenbacteria bacterium CG11_big_fil_rev_8_21_14_0_20_38_23</name>
    <dbReference type="NCBI Taxonomy" id="1974594"/>
    <lineage>
        <taxon>Bacteria</taxon>
        <taxon>Candidatus Joergenseniibacteriota</taxon>
    </lineage>
</organism>
<name>A0A2H0ND11_9BACT</name>
<dbReference type="AlphaFoldDB" id="A0A2H0ND11"/>
<protein>
    <submittedName>
        <fullName evidence="1">Uncharacterized protein</fullName>
    </submittedName>
</protein>
<proteinExistence type="predicted"/>
<dbReference type="Proteomes" id="UP000228867">
    <property type="component" value="Unassembled WGS sequence"/>
</dbReference>
<dbReference type="EMBL" id="PCWR01000074">
    <property type="protein sequence ID" value="PIR05966.1"/>
    <property type="molecule type" value="Genomic_DNA"/>
</dbReference>
<sequence length="181" mass="21448">MPKLSKRNILINRKTEPELFWAKIFIYYINRFGGFDYEAKSYSTTTIDAKGKSRSGEYPELNMQLTWVKEFEFDPNKPVTKYLHFFKENIEEAIGRKTDKYTKGKKKWDVSDIILLLQGYMSRVWANDILTSKFCNQYKSNPFRGIYYLVRPTIDLKGKEHPKNGEVLSIKPCFNFKKIKL</sequence>